<dbReference type="InterPro" id="IPR036735">
    <property type="entry name" value="NGN_dom_sf"/>
</dbReference>
<gene>
    <name evidence="1" type="ORF">IAB31_11480</name>
</gene>
<accession>A0A9D1ADJ4</accession>
<dbReference type="Proteomes" id="UP000886757">
    <property type="component" value="Unassembled WGS sequence"/>
</dbReference>
<evidence type="ECO:0008006" key="3">
    <source>
        <dbReference type="Google" id="ProtNLM"/>
    </source>
</evidence>
<dbReference type="AlphaFoldDB" id="A0A9D1ADJ4"/>
<evidence type="ECO:0000313" key="1">
    <source>
        <dbReference type="EMBL" id="HIR14531.1"/>
    </source>
</evidence>
<dbReference type="EMBL" id="DVGK01000130">
    <property type="protein sequence ID" value="HIR14531.1"/>
    <property type="molecule type" value="Genomic_DNA"/>
</dbReference>
<proteinExistence type="predicted"/>
<comment type="caution">
    <text evidence="1">The sequence shown here is derived from an EMBL/GenBank/DDBJ whole genome shotgun (WGS) entry which is preliminary data.</text>
</comment>
<dbReference type="GO" id="GO:0006354">
    <property type="term" value="P:DNA-templated transcription elongation"/>
    <property type="evidence" value="ECO:0007669"/>
    <property type="project" value="InterPro"/>
</dbReference>
<reference evidence="1" key="2">
    <citation type="journal article" date="2021" name="PeerJ">
        <title>Extensive microbial diversity within the chicken gut microbiome revealed by metagenomics and culture.</title>
        <authorList>
            <person name="Gilroy R."/>
            <person name="Ravi A."/>
            <person name="Getino M."/>
            <person name="Pursley I."/>
            <person name="Horton D.L."/>
            <person name="Alikhan N.F."/>
            <person name="Baker D."/>
            <person name="Gharbi K."/>
            <person name="Hall N."/>
            <person name="Watson M."/>
            <person name="Adriaenssens E.M."/>
            <person name="Foster-Nyarko E."/>
            <person name="Jarju S."/>
            <person name="Secka A."/>
            <person name="Antonio M."/>
            <person name="Oren A."/>
            <person name="Chaudhuri R.R."/>
            <person name="La Ragione R."/>
            <person name="Hildebrand F."/>
            <person name="Pallen M.J."/>
        </authorList>
    </citation>
    <scope>NUCLEOTIDE SEQUENCE</scope>
    <source>
        <strain evidence="1">ChiSjej4B22-8148</strain>
    </source>
</reference>
<dbReference type="SUPFAM" id="SSF82679">
    <property type="entry name" value="N-utilization substance G protein NusG, N-terminal domain"/>
    <property type="match status" value="1"/>
</dbReference>
<organism evidence="1 2">
    <name type="scientific">Candidatus Choladousia intestinavium</name>
    <dbReference type="NCBI Taxonomy" id="2840727"/>
    <lineage>
        <taxon>Bacteria</taxon>
        <taxon>Bacillati</taxon>
        <taxon>Bacillota</taxon>
        <taxon>Clostridia</taxon>
        <taxon>Lachnospirales</taxon>
        <taxon>Lachnospiraceae</taxon>
        <taxon>Lachnospiraceae incertae sedis</taxon>
        <taxon>Candidatus Choladousia</taxon>
    </lineage>
</organism>
<evidence type="ECO:0000313" key="2">
    <source>
        <dbReference type="Proteomes" id="UP000886757"/>
    </source>
</evidence>
<reference evidence="1" key="1">
    <citation type="submission" date="2020-10" db="EMBL/GenBank/DDBJ databases">
        <authorList>
            <person name="Gilroy R."/>
        </authorList>
    </citation>
    <scope>NUCLEOTIDE SEQUENCE</scope>
    <source>
        <strain evidence="1">ChiSjej4B22-8148</strain>
    </source>
</reference>
<name>A0A9D1ADJ4_9FIRM</name>
<sequence length="168" mass="19328">MWCVVKCRAGKAGEIMELCRQSLSRELLQETFQFTHDRMRRYEGSWHVECEQMFPEYVFLETEDPAALKKALKPYQDLVQLLEDGTLLQRVDPEEEKLLRLLGGKEHHLNISQGYIRDGVTYVTGGPLVGLESRIRKIDRHKRTAQIETTDDGLGNFFTAGLEIVSKS</sequence>
<protein>
    <recommendedName>
        <fullName evidence="3">NusG-like N-terminal domain-containing protein</fullName>
    </recommendedName>
</protein>
<dbReference type="Gene3D" id="3.30.70.940">
    <property type="entry name" value="NusG, N-terminal domain"/>
    <property type="match status" value="1"/>
</dbReference>